<organism evidence="7">
    <name type="scientific">Graphocephala atropunctata</name>
    <dbReference type="NCBI Taxonomy" id="36148"/>
    <lineage>
        <taxon>Eukaryota</taxon>
        <taxon>Metazoa</taxon>
        <taxon>Ecdysozoa</taxon>
        <taxon>Arthropoda</taxon>
        <taxon>Hexapoda</taxon>
        <taxon>Insecta</taxon>
        <taxon>Pterygota</taxon>
        <taxon>Neoptera</taxon>
        <taxon>Paraneoptera</taxon>
        <taxon>Hemiptera</taxon>
        <taxon>Auchenorrhyncha</taxon>
        <taxon>Membracoidea</taxon>
        <taxon>Cicadellidae</taxon>
        <taxon>Cicadellinae</taxon>
        <taxon>Cicadellini</taxon>
        <taxon>Graphocephala</taxon>
    </lineage>
</organism>
<dbReference type="GO" id="GO:0016477">
    <property type="term" value="P:cell migration"/>
    <property type="evidence" value="ECO:0007669"/>
    <property type="project" value="TreeGrafter"/>
</dbReference>
<comment type="subcellular location">
    <subcellularLocation>
        <location evidence="1">Membrane</location>
    </subcellularLocation>
</comment>
<dbReference type="Gene3D" id="2.60.40.60">
    <property type="entry name" value="Cadherins"/>
    <property type="match status" value="1"/>
</dbReference>
<keyword evidence="4" id="KW-0472">Membrane</keyword>
<dbReference type="InterPro" id="IPR002126">
    <property type="entry name" value="Cadherin-like_dom"/>
</dbReference>
<feature type="domain" description="Cadherin" evidence="6">
    <location>
        <begin position="37"/>
        <end position="137"/>
    </location>
</feature>
<dbReference type="SMART" id="SM00112">
    <property type="entry name" value="CA"/>
    <property type="match status" value="1"/>
</dbReference>
<dbReference type="GO" id="GO:0016342">
    <property type="term" value="C:catenin complex"/>
    <property type="evidence" value="ECO:0007669"/>
    <property type="project" value="TreeGrafter"/>
</dbReference>
<feature type="non-terminal residue" evidence="7">
    <location>
        <position position="137"/>
    </location>
</feature>
<dbReference type="GO" id="GO:0008013">
    <property type="term" value="F:beta-catenin binding"/>
    <property type="evidence" value="ECO:0007669"/>
    <property type="project" value="TreeGrafter"/>
</dbReference>
<dbReference type="GO" id="GO:0005509">
    <property type="term" value="F:calcium ion binding"/>
    <property type="evidence" value="ECO:0007669"/>
    <property type="project" value="UniProtKB-UniRule"/>
</dbReference>
<reference evidence="7" key="1">
    <citation type="submission" date="2015-11" db="EMBL/GenBank/DDBJ databases">
        <title>De novo transcriptome assembly of four potential Pierce s Disease insect vectors from Arizona vineyards.</title>
        <authorList>
            <person name="Tassone E.E."/>
        </authorList>
    </citation>
    <scope>NUCLEOTIDE SEQUENCE</scope>
</reference>
<dbReference type="CDD" id="cd11304">
    <property type="entry name" value="Cadherin_repeat"/>
    <property type="match status" value="1"/>
</dbReference>
<keyword evidence="2" id="KW-0677">Repeat</keyword>
<evidence type="ECO:0000313" key="7">
    <source>
        <dbReference type="EMBL" id="JAT17733.1"/>
    </source>
</evidence>
<gene>
    <name evidence="7" type="ORF">g.51272</name>
</gene>
<dbReference type="PROSITE" id="PS50268">
    <property type="entry name" value="CADHERIN_2"/>
    <property type="match status" value="1"/>
</dbReference>
<dbReference type="PANTHER" id="PTHR24027">
    <property type="entry name" value="CADHERIN-23"/>
    <property type="match status" value="1"/>
</dbReference>
<protein>
    <recommendedName>
        <fullName evidence="6">Cadherin domain-containing protein</fullName>
    </recommendedName>
</protein>
<evidence type="ECO:0000256" key="3">
    <source>
        <dbReference type="ARBA" id="ARBA00022837"/>
    </source>
</evidence>
<evidence type="ECO:0000256" key="1">
    <source>
        <dbReference type="ARBA" id="ARBA00004370"/>
    </source>
</evidence>
<evidence type="ECO:0000259" key="6">
    <source>
        <dbReference type="PROSITE" id="PS50268"/>
    </source>
</evidence>
<proteinExistence type="predicted"/>
<dbReference type="PRINTS" id="PR00205">
    <property type="entry name" value="CADHERIN"/>
</dbReference>
<name>A0A1B6L1Y7_9HEMI</name>
<dbReference type="InterPro" id="IPR039808">
    <property type="entry name" value="Cadherin"/>
</dbReference>
<dbReference type="GO" id="GO:0007156">
    <property type="term" value="P:homophilic cell adhesion via plasma membrane adhesion molecules"/>
    <property type="evidence" value="ECO:0007669"/>
    <property type="project" value="InterPro"/>
</dbReference>
<dbReference type="EMBL" id="GEBQ01022244">
    <property type="protein sequence ID" value="JAT17733.1"/>
    <property type="molecule type" value="Transcribed_RNA"/>
</dbReference>
<dbReference type="FunFam" id="2.60.40.60:FF:000053">
    <property type="entry name" value="FAT atypical cadherin 3"/>
    <property type="match status" value="1"/>
</dbReference>
<dbReference type="PANTHER" id="PTHR24027:SF438">
    <property type="entry name" value="CADHERIN 23"/>
    <property type="match status" value="1"/>
</dbReference>
<evidence type="ECO:0000256" key="5">
    <source>
        <dbReference type="PROSITE-ProRule" id="PRU00043"/>
    </source>
</evidence>
<evidence type="ECO:0000256" key="4">
    <source>
        <dbReference type="ARBA" id="ARBA00023136"/>
    </source>
</evidence>
<dbReference type="GO" id="GO:0045296">
    <property type="term" value="F:cadherin binding"/>
    <property type="evidence" value="ECO:0007669"/>
    <property type="project" value="TreeGrafter"/>
</dbReference>
<dbReference type="AlphaFoldDB" id="A0A1B6L1Y7"/>
<feature type="non-terminal residue" evidence="7">
    <location>
        <position position="1"/>
    </location>
</feature>
<dbReference type="InterPro" id="IPR020894">
    <property type="entry name" value="Cadherin_CS"/>
</dbReference>
<evidence type="ECO:0000256" key="2">
    <source>
        <dbReference type="ARBA" id="ARBA00022737"/>
    </source>
</evidence>
<keyword evidence="3 5" id="KW-0106">Calcium</keyword>
<sequence length="137" mass="15492">KLRARRVTVEVDDGKHQDSAYVDILVRKRDQSVLRFQRVIYHAAVLENSTKTSIVAVVSVLGSRLNEDIHFTLLNPSPNFSIGRTSGIISSGHFVFDREQLDCYQLIVQAYSIDRKLTAYTTVNVSVLDANDNCPYF</sequence>
<dbReference type="SUPFAM" id="SSF49313">
    <property type="entry name" value="Cadherin-like"/>
    <property type="match status" value="1"/>
</dbReference>
<dbReference type="PROSITE" id="PS00232">
    <property type="entry name" value="CADHERIN_1"/>
    <property type="match status" value="1"/>
</dbReference>
<dbReference type="InterPro" id="IPR015919">
    <property type="entry name" value="Cadherin-like_sf"/>
</dbReference>
<dbReference type="Pfam" id="PF00028">
    <property type="entry name" value="Cadherin"/>
    <property type="match status" value="1"/>
</dbReference>
<accession>A0A1B6L1Y7</accession>